<feature type="transmembrane region" description="Helical" evidence="6">
    <location>
        <begin position="25"/>
        <end position="44"/>
    </location>
</feature>
<dbReference type="PANTHER" id="PTHR30168">
    <property type="entry name" value="PUTATIVE MEMBRANE PROTEIN YPFJ"/>
    <property type="match status" value="1"/>
</dbReference>
<dbReference type="EMBL" id="JAFMPM010000007">
    <property type="protein sequence ID" value="MBO0613965.1"/>
    <property type="molecule type" value="Genomic_DNA"/>
</dbReference>
<reference evidence="8" key="2">
    <citation type="submission" date="2021-04" db="EMBL/GenBank/DDBJ databases">
        <title>Complete Genome and methylome analysis of Thiothrix fructosivorans ATCC 49748.</title>
        <authorList>
            <person name="Fomenkov A."/>
            <person name="Sun L."/>
            <person name="Vincze T."/>
            <person name="Grabovich M.Y."/>
            <person name="Roberts R.J."/>
        </authorList>
    </citation>
    <scope>NUCLEOTIDE SEQUENCE</scope>
    <source>
        <strain evidence="8">ATCC 49748</strain>
    </source>
</reference>
<gene>
    <name evidence="8" type="ORF">J1836_017360</name>
    <name evidence="7" type="ORF">J1836_13730</name>
</gene>
<dbReference type="RefSeq" id="WP_207251696.1">
    <property type="nucleotide sequence ID" value="NZ_JAFMPM010000007.1"/>
</dbReference>
<dbReference type="Pfam" id="PF04228">
    <property type="entry name" value="Zn_peptidase"/>
    <property type="match status" value="1"/>
</dbReference>
<evidence type="ECO:0000256" key="2">
    <source>
        <dbReference type="ARBA" id="ARBA00022692"/>
    </source>
</evidence>
<keyword evidence="4 6" id="KW-0472">Membrane</keyword>
<dbReference type="AlphaFoldDB" id="A0A8B0SKP0"/>
<dbReference type="InterPro" id="IPR007343">
    <property type="entry name" value="Uncharacterised_pept_Zn_put"/>
</dbReference>
<dbReference type="GO" id="GO:0016020">
    <property type="term" value="C:membrane"/>
    <property type="evidence" value="ECO:0007669"/>
    <property type="project" value="UniProtKB-SubCell"/>
</dbReference>
<proteinExistence type="predicted"/>
<evidence type="ECO:0000313" key="7">
    <source>
        <dbReference type="EMBL" id="MBO0613965.1"/>
    </source>
</evidence>
<evidence type="ECO:0000313" key="8">
    <source>
        <dbReference type="EMBL" id="QTX10327.1"/>
    </source>
</evidence>
<organism evidence="8">
    <name type="scientific">Thiothrix fructosivorans</name>
    <dbReference type="NCBI Taxonomy" id="111770"/>
    <lineage>
        <taxon>Bacteria</taxon>
        <taxon>Pseudomonadati</taxon>
        <taxon>Pseudomonadota</taxon>
        <taxon>Gammaproteobacteria</taxon>
        <taxon>Thiotrichales</taxon>
        <taxon>Thiotrichaceae</taxon>
        <taxon>Thiothrix</taxon>
    </lineage>
</organism>
<dbReference type="Proteomes" id="UP000664466">
    <property type="component" value="Unassembled WGS sequence"/>
</dbReference>
<protein>
    <submittedName>
        <fullName evidence="8">Zinc metallopeptidase</fullName>
    </submittedName>
</protein>
<feature type="compositionally biased region" description="Polar residues" evidence="5">
    <location>
        <begin position="1"/>
        <end position="11"/>
    </location>
</feature>
<keyword evidence="9" id="KW-1185">Reference proteome</keyword>
<accession>A0A8B0SKP0</accession>
<evidence type="ECO:0000256" key="1">
    <source>
        <dbReference type="ARBA" id="ARBA00004167"/>
    </source>
</evidence>
<dbReference type="PANTHER" id="PTHR30168:SF0">
    <property type="entry name" value="INNER MEMBRANE PROTEIN"/>
    <property type="match status" value="1"/>
</dbReference>
<keyword evidence="2 6" id="KW-0812">Transmembrane</keyword>
<dbReference type="EMBL" id="CP072748">
    <property type="protein sequence ID" value="QTX10327.1"/>
    <property type="molecule type" value="Genomic_DNA"/>
</dbReference>
<comment type="subcellular location">
    <subcellularLocation>
        <location evidence="1">Membrane</location>
        <topology evidence="1">Single-pass membrane protein</topology>
    </subcellularLocation>
</comment>
<name>A0A8B0SKP0_9GAMM</name>
<evidence type="ECO:0000313" key="9">
    <source>
        <dbReference type="Proteomes" id="UP000664466"/>
    </source>
</evidence>
<reference evidence="7 9" key="1">
    <citation type="submission" date="2021-03" db="EMBL/GenBank/DDBJ databases">
        <title>Draft genome and methylome analysis of Thiotrix fructosivoruns ATCC 49748.</title>
        <authorList>
            <person name="Fomenkov A."/>
            <person name="Grabovich M.Y."/>
            <person name="Roberts R.J."/>
        </authorList>
    </citation>
    <scope>NUCLEOTIDE SEQUENCE [LARGE SCALE GENOMIC DNA]</scope>
    <source>
        <strain evidence="7 9">ATCC 49748</strain>
    </source>
</reference>
<sequence>MRWRTGRQSSNVEDRRGGSGGGGGGGFRIGMMGTVAIVLIGWYMGGNPLQLLGLVGGANTILGGLGGGSTSQEVRTGTPNDDGGKFASAVLATTEDVWNPIFQQHGKRYVEPKLVLFEDSTESACGYSSAATGPFYCPGDQKVYIDLGFFHELKNLGASGEFAQAYVLGHEIGHHVQSLLGITDQVTRLQARSSERDSNALSVALELQADCYAGVWANHSQTQLNMLESGDIEQAVTAAASIGDDRLQRMSGRTINPDSFTHGSSKQRAEWFQRGQRSGNMQDCNTFGS</sequence>
<evidence type="ECO:0000256" key="5">
    <source>
        <dbReference type="SAM" id="MobiDB-lite"/>
    </source>
</evidence>
<evidence type="ECO:0000256" key="4">
    <source>
        <dbReference type="ARBA" id="ARBA00023136"/>
    </source>
</evidence>
<feature type="region of interest" description="Disordered" evidence="5">
    <location>
        <begin position="1"/>
        <end position="24"/>
    </location>
</feature>
<evidence type="ECO:0000256" key="6">
    <source>
        <dbReference type="SAM" id="Phobius"/>
    </source>
</evidence>
<keyword evidence="3 6" id="KW-1133">Transmembrane helix</keyword>
<evidence type="ECO:0000256" key="3">
    <source>
        <dbReference type="ARBA" id="ARBA00022989"/>
    </source>
</evidence>